<evidence type="ECO:0000313" key="4">
    <source>
        <dbReference type="Proteomes" id="UP000006514"/>
    </source>
</evidence>
<dbReference type="OrthoDB" id="3230450at2759"/>
<feature type="region of interest" description="Disordered" evidence="1">
    <location>
        <begin position="494"/>
        <end position="515"/>
    </location>
</feature>
<feature type="compositionally biased region" description="Low complexity" evidence="1">
    <location>
        <begin position="712"/>
        <end position="723"/>
    </location>
</feature>
<feature type="region of interest" description="Disordered" evidence="1">
    <location>
        <begin position="631"/>
        <end position="753"/>
    </location>
</feature>
<evidence type="ECO:0000313" key="3">
    <source>
        <dbReference type="EMBL" id="EJD40888.1"/>
    </source>
</evidence>
<keyword evidence="2" id="KW-0812">Transmembrane</keyword>
<accession>J0D2B5</accession>
<sequence length="903" mass="95858">MSAPTSAARPLVKGRQAPQGPSPDSGAQENDPLQPDGETSSSSYNYWWPYPPGGVAQVSSTPTRPAFDEQGRRITYATSATDSDAADSTTRTDLTNTYSISTASLFHITAVVPATETSASSTAPPTIVNAYKHPRSFNILWLSPLFVLVGILIGATLAGWSYGRWARRRGRVSSISASKRPDDAPGGRGSYAQLATGMRVVSGTRRVSARRYDSYEDIKLVSAADDHSVSEKMPATPPRPHFPSDDEDEPPATGSKLRFSATRTIRGWIASVRSTGSVASIARSGYSPPRDRLERLHLREAAAASYDGRSLYSVHRHATVYRASPENRGVELRDDGVKAMRRPASTIDDDYASTMTSDFQSLGSPQRTGSELEDAMPTSTGSGYTPAAARPSTKHTRIGSMATSEGTDDGDALRIRQSIMDRMQMLKDEVSVDSVYLVDSSDDEWQSQSPSRVSRARSKSMRRTLLESVQGSPAIDDSLNTIRLSAEIAREKRLSSDTPRRSLIPASAPATPGPSALLSRIKARFEQRKVEDEAEQALLSPTPSEALISSAFRDAVSPRLKPTISPLRLKSKLVHGTTLDAILRNQALDASVSSLELDASPPQSQLPLGAKDVAALSTPTVRKSVVGLPARPPAVAKTPEPATIRLTISRSSSSSVASLRGDSPSKAPTPKPVPQLSHSPAPARLSPSPSPLSTPNRIPRLQPTRPVSELPGGRSRAGSSGLRTPSPRLSSAGFVGEPQAAATPDKTSGLRRASAKRISATPEGLGGRTISVTVAAAQARRERGSSITAGRQPGKPVAIPAGKFASAGRRQDAEAQTTGAPSSRRGTIATFTGRAPVTAPTRPTRSNTAPSPKLDTPSTLRRAALGRVDDIVARSWSARDEGPKSPTNFGADVPSLTRGFPRA</sequence>
<dbReference type="InParanoid" id="J0D2B5"/>
<organism evidence="3 4">
    <name type="scientific">Auricularia subglabra (strain TFB-10046 / SS5)</name>
    <name type="common">White-rot fungus</name>
    <name type="synonym">Auricularia delicata (strain TFB10046)</name>
    <dbReference type="NCBI Taxonomy" id="717982"/>
    <lineage>
        <taxon>Eukaryota</taxon>
        <taxon>Fungi</taxon>
        <taxon>Dikarya</taxon>
        <taxon>Basidiomycota</taxon>
        <taxon>Agaricomycotina</taxon>
        <taxon>Agaricomycetes</taxon>
        <taxon>Auriculariales</taxon>
        <taxon>Auriculariaceae</taxon>
        <taxon>Auricularia</taxon>
    </lineage>
</organism>
<protein>
    <submittedName>
        <fullName evidence="3">Uncharacterized protein</fullName>
    </submittedName>
</protein>
<feature type="compositionally biased region" description="Polar residues" evidence="1">
    <location>
        <begin position="841"/>
        <end position="850"/>
    </location>
</feature>
<feature type="region of interest" description="Disordered" evidence="1">
    <location>
        <begin position="1"/>
        <end position="44"/>
    </location>
</feature>
<feature type="region of interest" description="Disordered" evidence="1">
    <location>
        <begin position="226"/>
        <end position="257"/>
    </location>
</feature>
<feature type="compositionally biased region" description="Low complexity" evidence="1">
    <location>
        <begin position="676"/>
        <end position="695"/>
    </location>
</feature>
<name>J0D2B5_AURST</name>
<dbReference type="EMBL" id="JH687798">
    <property type="protein sequence ID" value="EJD40888.1"/>
    <property type="molecule type" value="Genomic_DNA"/>
</dbReference>
<feature type="region of interest" description="Disordered" evidence="1">
    <location>
        <begin position="781"/>
        <end position="903"/>
    </location>
</feature>
<feature type="compositionally biased region" description="Low complexity" evidence="1">
    <location>
        <begin position="505"/>
        <end position="515"/>
    </location>
</feature>
<dbReference type="KEGG" id="adl:AURDEDRAFT_186847"/>
<keyword evidence="4" id="KW-1185">Reference proteome</keyword>
<feature type="compositionally biased region" description="Polar residues" evidence="1">
    <location>
        <begin position="357"/>
        <end position="369"/>
    </location>
</feature>
<evidence type="ECO:0000256" key="2">
    <source>
        <dbReference type="SAM" id="Phobius"/>
    </source>
</evidence>
<feature type="transmembrane region" description="Helical" evidence="2">
    <location>
        <begin position="139"/>
        <end position="162"/>
    </location>
</feature>
<gene>
    <name evidence="3" type="ORF">AURDEDRAFT_186847</name>
</gene>
<reference evidence="4" key="1">
    <citation type="journal article" date="2012" name="Science">
        <title>The Paleozoic origin of enzymatic lignin decomposition reconstructed from 31 fungal genomes.</title>
        <authorList>
            <person name="Floudas D."/>
            <person name="Binder M."/>
            <person name="Riley R."/>
            <person name="Barry K."/>
            <person name="Blanchette R.A."/>
            <person name="Henrissat B."/>
            <person name="Martinez A.T."/>
            <person name="Otillar R."/>
            <person name="Spatafora J.W."/>
            <person name="Yadav J.S."/>
            <person name="Aerts A."/>
            <person name="Benoit I."/>
            <person name="Boyd A."/>
            <person name="Carlson A."/>
            <person name="Copeland A."/>
            <person name="Coutinho P.M."/>
            <person name="de Vries R.P."/>
            <person name="Ferreira P."/>
            <person name="Findley K."/>
            <person name="Foster B."/>
            <person name="Gaskell J."/>
            <person name="Glotzer D."/>
            <person name="Gorecki P."/>
            <person name="Heitman J."/>
            <person name="Hesse C."/>
            <person name="Hori C."/>
            <person name="Igarashi K."/>
            <person name="Jurgens J.A."/>
            <person name="Kallen N."/>
            <person name="Kersten P."/>
            <person name="Kohler A."/>
            <person name="Kuees U."/>
            <person name="Kumar T.K.A."/>
            <person name="Kuo A."/>
            <person name="LaButti K."/>
            <person name="Larrondo L.F."/>
            <person name="Lindquist E."/>
            <person name="Ling A."/>
            <person name="Lombard V."/>
            <person name="Lucas S."/>
            <person name="Lundell T."/>
            <person name="Martin R."/>
            <person name="McLaughlin D.J."/>
            <person name="Morgenstern I."/>
            <person name="Morin E."/>
            <person name="Murat C."/>
            <person name="Nagy L.G."/>
            <person name="Nolan M."/>
            <person name="Ohm R.A."/>
            <person name="Patyshakuliyeva A."/>
            <person name="Rokas A."/>
            <person name="Ruiz-Duenas F.J."/>
            <person name="Sabat G."/>
            <person name="Salamov A."/>
            <person name="Samejima M."/>
            <person name="Schmutz J."/>
            <person name="Slot J.C."/>
            <person name="St John F."/>
            <person name="Stenlid J."/>
            <person name="Sun H."/>
            <person name="Sun S."/>
            <person name="Syed K."/>
            <person name="Tsang A."/>
            <person name="Wiebenga A."/>
            <person name="Young D."/>
            <person name="Pisabarro A."/>
            <person name="Eastwood D.C."/>
            <person name="Martin F."/>
            <person name="Cullen D."/>
            <person name="Grigoriev I.V."/>
            <person name="Hibbett D.S."/>
        </authorList>
    </citation>
    <scope>NUCLEOTIDE SEQUENCE [LARGE SCALE GENOMIC DNA]</scope>
    <source>
        <strain evidence="4">TFB10046</strain>
    </source>
</reference>
<dbReference type="Proteomes" id="UP000006514">
    <property type="component" value="Unassembled WGS sequence"/>
</dbReference>
<feature type="compositionally biased region" description="Polar residues" evidence="1">
    <location>
        <begin position="814"/>
        <end position="825"/>
    </location>
</feature>
<keyword evidence="2" id="KW-0472">Membrane</keyword>
<evidence type="ECO:0000256" key="1">
    <source>
        <dbReference type="SAM" id="MobiDB-lite"/>
    </source>
</evidence>
<dbReference type="AlphaFoldDB" id="J0D2B5"/>
<feature type="region of interest" description="Disordered" evidence="1">
    <location>
        <begin position="357"/>
        <end position="409"/>
    </location>
</feature>
<feature type="compositionally biased region" description="Low complexity" evidence="1">
    <location>
        <begin position="642"/>
        <end position="659"/>
    </location>
</feature>
<keyword evidence="2" id="KW-1133">Transmembrane helix</keyword>
<proteinExistence type="predicted"/>
<feature type="compositionally biased region" description="Basic and acidic residues" evidence="1">
    <location>
        <begin position="867"/>
        <end position="883"/>
    </location>
</feature>